<feature type="signal peptide" evidence="2">
    <location>
        <begin position="1"/>
        <end position="29"/>
    </location>
</feature>
<evidence type="ECO:0000256" key="2">
    <source>
        <dbReference type="SAM" id="SignalP"/>
    </source>
</evidence>
<organism evidence="3 4">
    <name type="scientific">Methylorubrum extorquens</name>
    <name type="common">Methylobacterium dichloromethanicum</name>
    <name type="synonym">Methylobacterium extorquens</name>
    <dbReference type="NCBI Taxonomy" id="408"/>
    <lineage>
        <taxon>Bacteria</taxon>
        <taxon>Pseudomonadati</taxon>
        <taxon>Pseudomonadota</taxon>
        <taxon>Alphaproteobacteria</taxon>
        <taxon>Hyphomicrobiales</taxon>
        <taxon>Methylobacteriaceae</taxon>
        <taxon>Methylorubrum</taxon>
    </lineage>
</organism>
<feature type="region of interest" description="Disordered" evidence="1">
    <location>
        <begin position="67"/>
        <end position="88"/>
    </location>
</feature>
<evidence type="ECO:0000313" key="3">
    <source>
        <dbReference type="EMBL" id="SOR32761.1"/>
    </source>
</evidence>
<feature type="chain" id="PRO_5014879984" evidence="2">
    <location>
        <begin position="30"/>
        <end position="88"/>
    </location>
</feature>
<sequence length="88" mass="9812">MKDARPCAPRLALLTLLTTLTPALTPAWAQSPGNRGATSRQNQSFEYQNQNRNFEQRQTLENSAIRNQIQRAPLNVPPPAGPSFGIRR</sequence>
<protein>
    <submittedName>
        <fullName evidence="3">Uncharacterized protein</fullName>
    </submittedName>
</protein>
<proteinExistence type="predicted"/>
<dbReference type="AlphaFoldDB" id="A0A2N9AZL9"/>
<dbReference type="Proteomes" id="UP000233769">
    <property type="component" value="Chromosome tk0001"/>
</dbReference>
<evidence type="ECO:0000256" key="1">
    <source>
        <dbReference type="SAM" id="MobiDB-lite"/>
    </source>
</evidence>
<name>A0A2N9AZL9_METEX</name>
<evidence type="ECO:0000313" key="4">
    <source>
        <dbReference type="Proteomes" id="UP000233769"/>
    </source>
</evidence>
<reference evidence="4" key="1">
    <citation type="submission" date="2017-10" db="EMBL/GenBank/DDBJ databases">
        <authorList>
            <person name="Regsiter A."/>
            <person name="William W."/>
        </authorList>
    </citation>
    <scope>NUCLEOTIDE SEQUENCE [LARGE SCALE GENOMIC DNA]</scope>
</reference>
<accession>A0A2N9AZL9</accession>
<gene>
    <name evidence="3" type="ORF">TK0001_6202</name>
</gene>
<keyword evidence="2" id="KW-0732">Signal</keyword>
<dbReference type="EMBL" id="LT962688">
    <property type="protein sequence ID" value="SOR32761.1"/>
    <property type="molecule type" value="Genomic_DNA"/>
</dbReference>